<dbReference type="AlphaFoldDB" id="A0A086ZU34"/>
<organism evidence="2 3">
    <name type="scientific">Bifidobacterium biavatii DSM 23969</name>
    <dbReference type="NCBI Taxonomy" id="1437608"/>
    <lineage>
        <taxon>Bacteria</taxon>
        <taxon>Bacillati</taxon>
        <taxon>Actinomycetota</taxon>
        <taxon>Actinomycetes</taxon>
        <taxon>Bifidobacteriales</taxon>
        <taxon>Bifidobacteriaceae</taxon>
        <taxon>Bifidobacterium</taxon>
    </lineage>
</organism>
<name>A0A086ZU34_9BIFI</name>
<sequence length="124" mass="14739">MHKKANPTDMKNPTMNKLAKTFTYNDLRRALADWYADNWQTITDQRIDEQAKYMYQYGTETTPEQIMSSRTELITQSHPTNNQPTELKLNLTPDDPFQFDWDDAERLWRWLSLTLGKPIPENEQ</sequence>
<keyword evidence="3" id="KW-1185">Reference proteome</keyword>
<protein>
    <submittedName>
        <fullName evidence="2">Uncharacterized protein</fullName>
    </submittedName>
</protein>
<evidence type="ECO:0000256" key="1">
    <source>
        <dbReference type="SAM" id="MobiDB-lite"/>
    </source>
</evidence>
<gene>
    <name evidence="2" type="ORF">BBIA_2167</name>
</gene>
<comment type="caution">
    <text evidence="2">The sequence shown here is derived from an EMBL/GenBank/DDBJ whole genome shotgun (WGS) entry which is preliminary data.</text>
</comment>
<reference evidence="2 3" key="1">
    <citation type="submission" date="2014-03" db="EMBL/GenBank/DDBJ databases">
        <title>Genomics of Bifidobacteria.</title>
        <authorList>
            <person name="Ventura M."/>
            <person name="Milani C."/>
            <person name="Lugli G.A."/>
        </authorList>
    </citation>
    <scope>NUCLEOTIDE SEQUENCE [LARGE SCALE GENOMIC DNA]</scope>
    <source>
        <strain evidence="2 3">DSM 23969</strain>
    </source>
</reference>
<evidence type="ECO:0000313" key="3">
    <source>
        <dbReference type="Proteomes" id="UP000029108"/>
    </source>
</evidence>
<proteinExistence type="predicted"/>
<dbReference type="OrthoDB" id="3242190at2"/>
<dbReference type="RefSeq" id="WP_152600660.1">
    <property type="nucleotide sequence ID" value="NZ_JDUU01000037.1"/>
</dbReference>
<dbReference type="Proteomes" id="UP000029108">
    <property type="component" value="Unassembled WGS sequence"/>
</dbReference>
<dbReference type="EMBL" id="JGYN01000018">
    <property type="protein sequence ID" value="KFI50034.1"/>
    <property type="molecule type" value="Genomic_DNA"/>
</dbReference>
<feature type="region of interest" description="Disordered" evidence="1">
    <location>
        <begin position="70"/>
        <end position="91"/>
    </location>
</feature>
<evidence type="ECO:0000313" key="2">
    <source>
        <dbReference type="EMBL" id="KFI50034.1"/>
    </source>
</evidence>
<accession>A0A086ZU34</accession>
<dbReference type="STRING" id="1437608.GCA_000771645_01909"/>
<feature type="compositionally biased region" description="Polar residues" evidence="1">
    <location>
        <begin position="70"/>
        <end position="85"/>
    </location>
</feature>